<name>A0A926XYN2_9BACT</name>
<dbReference type="RefSeq" id="WP_190889041.1">
    <property type="nucleotide sequence ID" value="NZ_JACWZY010000020.1"/>
</dbReference>
<proteinExistence type="predicted"/>
<reference evidence="1" key="1">
    <citation type="submission" date="2020-09" db="EMBL/GenBank/DDBJ databases">
        <authorList>
            <person name="Kim M.K."/>
        </authorList>
    </citation>
    <scope>NUCLEOTIDE SEQUENCE</scope>
    <source>
        <strain evidence="1">BT702</strain>
    </source>
</reference>
<dbReference type="AlphaFoldDB" id="A0A926XYN2"/>
<evidence type="ECO:0000313" key="1">
    <source>
        <dbReference type="EMBL" id="MBD2703192.1"/>
    </source>
</evidence>
<dbReference type="Proteomes" id="UP000598820">
    <property type="component" value="Unassembled WGS sequence"/>
</dbReference>
<comment type="caution">
    <text evidence="1">The sequence shown here is derived from an EMBL/GenBank/DDBJ whole genome shotgun (WGS) entry which is preliminary data.</text>
</comment>
<keyword evidence="2" id="KW-1185">Reference proteome</keyword>
<evidence type="ECO:0000313" key="2">
    <source>
        <dbReference type="Proteomes" id="UP000598820"/>
    </source>
</evidence>
<sequence length="66" mass="7270">MNPFLILLKSTDAKPGDEYIINANHIIKVDSTAGQGCKILTTSGEFYCVESFSDVSAKIRKVFEKS</sequence>
<organism evidence="1 2">
    <name type="scientific">Spirosoma profusum</name>
    <dbReference type="NCBI Taxonomy" id="2771354"/>
    <lineage>
        <taxon>Bacteria</taxon>
        <taxon>Pseudomonadati</taxon>
        <taxon>Bacteroidota</taxon>
        <taxon>Cytophagia</taxon>
        <taxon>Cytophagales</taxon>
        <taxon>Cytophagaceae</taxon>
        <taxon>Spirosoma</taxon>
    </lineage>
</organism>
<protein>
    <submittedName>
        <fullName evidence="1">Uncharacterized protein</fullName>
    </submittedName>
</protein>
<gene>
    <name evidence="1" type="ORF">IC229_21280</name>
</gene>
<accession>A0A926XYN2</accession>
<dbReference type="EMBL" id="JACWZY010000020">
    <property type="protein sequence ID" value="MBD2703192.1"/>
    <property type="molecule type" value="Genomic_DNA"/>
</dbReference>